<dbReference type="Proteomes" id="UP000719942">
    <property type="component" value="Unassembled WGS sequence"/>
</dbReference>
<evidence type="ECO:0000256" key="7">
    <source>
        <dbReference type="ARBA" id="ARBA00037281"/>
    </source>
</evidence>
<keyword evidence="4" id="KW-0808">Transferase</keyword>
<evidence type="ECO:0000256" key="1">
    <source>
        <dbReference type="ARBA" id="ARBA00004236"/>
    </source>
</evidence>
<evidence type="ECO:0000256" key="9">
    <source>
        <dbReference type="ARBA" id="ARBA00038120"/>
    </source>
</evidence>
<sequence length="320" mass="36213">MQITKLSIIVPVRNVEQEISGVLRSIAAQAAGLEAEFIVVDMGSADRTVWEAVQLIKELKLRGFVIQNGDGTVAAALNTGIQKSGGDYLTFIFARRLYRDFISGYLETAARTSADFVFGSISEEESHAAERRLISRAIRQESGAQYLKSILNDAIHIDISAIMLRRKFLLDRQIYFFDSCSHGYAEEFVFRCLLSAETIAQSPTIIKRDTVYELKRGKQKSIGKNIFQHTDAMLRIFDMIKAARRDDAELIQLFEHQKLPLTVMNGIDVMLKEGAGYNAVRGYLRVAGYDKLLSTGRQTDKALKRRITVWRTIPWMYKAK</sequence>
<dbReference type="Gene3D" id="3.90.550.10">
    <property type="entry name" value="Spore Coat Polysaccharide Biosynthesis Protein SpsA, Chain A"/>
    <property type="match status" value="1"/>
</dbReference>
<comment type="function">
    <text evidence="7">Catalyzes the glycosylation of 4,4'-diaponeurosporenoate, i.e. the esterification of glucose at the C1'' position with the carboxyl group of 4,4'-diaponeurosporenic acid, to form glycosyl-4,4'-diaponeurosporenoate. This is a step in the biosynthesis of staphyloxanthin, an orange pigment present in most staphylococci strains.</text>
</comment>
<evidence type="ECO:0000259" key="11">
    <source>
        <dbReference type="Pfam" id="PF00535"/>
    </source>
</evidence>
<accession>A0ABS7DQR6</accession>
<keyword evidence="13" id="KW-1185">Reference proteome</keyword>
<name>A0ABS7DQR6_9FIRM</name>
<dbReference type="InterPro" id="IPR029044">
    <property type="entry name" value="Nucleotide-diphossugar_trans"/>
</dbReference>
<evidence type="ECO:0000256" key="6">
    <source>
        <dbReference type="ARBA" id="ARBA00023136"/>
    </source>
</evidence>
<dbReference type="EMBL" id="JAGFNZ010000005">
    <property type="protein sequence ID" value="MBW7573643.1"/>
    <property type="molecule type" value="Genomic_DNA"/>
</dbReference>
<evidence type="ECO:0000256" key="8">
    <source>
        <dbReference type="ARBA" id="ARBA00037904"/>
    </source>
</evidence>
<feature type="domain" description="Glycosyltransferase 2-like" evidence="11">
    <location>
        <begin position="7"/>
        <end position="171"/>
    </location>
</feature>
<evidence type="ECO:0000256" key="4">
    <source>
        <dbReference type="ARBA" id="ARBA00022679"/>
    </source>
</evidence>
<evidence type="ECO:0000313" key="13">
    <source>
        <dbReference type="Proteomes" id="UP000719942"/>
    </source>
</evidence>
<dbReference type="PANTHER" id="PTHR43646:SF2">
    <property type="entry name" value="GLYCOSYLTRANSFERASE 2-LIKE DOMAIN-CONTAINING PROTEIN"/>
    <property type="match status" value="1"/>
</dbReference>
<keyword evidence="3" id="KW-0328">Glycosyltransferase</keyword>
<evidence type="ECO:0000256" key="5">
    <source>
        <dbReference type="ARBA" id="ARBA00022746"/>
    </source>
</evidence>
<evidence type="ECO:0000313" key="12">
    <source>
        <dbReference type="EMBL" id="MBW7573643.1"/>
    </source>
</evidence>
<comment type="pathway">
    <text evidence="8">Carotenoid biosynthesis; staphyloxanthin biosynthesis; staphyloxanthin from farnesyl diphosphate: step 4/5.</text>
</comment>
<dbReference type="Pfam" id="PF00535">
    <property type="entry name" value="Glycos_transf_2"/>
    <property type="match status" value="1"/>
</dbReference>
<reference evidence="12 13" key="1">
    <citation type="submission" date="2021-03" db="EMBL/GenBank/DDBJ databases">
        <title>Caproiciproducens sp. nov. isolated from feces of cow.</title>
        <authorList>
            <person name="Choi J.-Y."/>
        </authorList>
    </citation>
    <scope>NUCLEOTIDE SEQUENCE [LARGE SCALE GENOMIC DNA]</scope>
    <source>
        <strain evidence="12 13">AGMB10547</strain>
    </source>
</reference>
<protein>
    <recommendedName>
        <fullName evidence="10">4,4'-diaponeurosporenoate glycosyltransferase</fullName>
    </recommendedName>
</protein>
<keyword evidence="2" id="KW-1003">Cell membrane</keyword>
<dbReference type="SUPFAM" id="SSF53448">
    <property type="entry name" value="Nucleotide-diphospho-sugar transferases"/>
    <property type="match status" value="1"/>
</dbReference>
<dbReference type="InterPro" id="IPR001173">
    <property type="entry name" value="Glyco_trans_2-like"/>
</dbReference>
<comment type="similarity">
    <text evidence="9">Belongs to the glycosyltransferase 2 family. CrtQ subfamily.</text>
</comment>
<proteinExistence type="inferred from homology"/>
<evidence type="ECO:0000256" key="10">
    <source>
        <dbReference type="ARBA" id="ARBA00040345"/>
    </source>
</evidence>
<keyword evidence="5" id="KW-0125">Carotenoid biosynthesis</keyword>
<comment type="caution">
    <text evidence="12">The sequence shown here is derived from an EMBL/GenBank/DDBJ whole genome shotgun (WGS) entry which is preliminary data.</text>
</comment>
<organism evidence="12 13">
    <name type="scientific">Caproiciproducens faecalis</name>
    <dbReference type="NCBI Taxonomy" id="2820301"/>
    <lineage>
        <taxon>Bacteria</taxon>
        <taxon>Bacillati</taxon>
        <taxon>Bacillota</taxon>
        <taxon>Clostridia</taxon>
        <taxon>Eubacteriales</taxon>
        <taxon>Acutalibacteraceae</taxon>
        <taxon>Caproiciproducens</taxon>
    </lineage>
</organism>
<evidence type="ECO:0000256" key="2">
    <source>
        <dbReference type="ARBA" id="ARBA00022475"/>
    </source>
</evidence>
<gene>
    <name evidence="12" type="ORF">J5W02_12565</name>
</gene>
<keyword evidence="6" id="KW-0472">Membrane</keyword>
<dbReference type="RefSeq" id="WP_219966044.1">
    <property type="nucleotide sequence ID" value="NZ_JAGFNZ010000005.1"/>
</dbReference>
<dbReference type="PANTHER" id="PTHR43646">
    <property type="entry name" value="GLYCOSYLTRANSFERASE"/>
    <property type="match status" value="1"/>
</dbReference>
<evidence type="ECO:0000256" key="3">
    <source>
        <dbReference type="ARBA" id="ARBA00022676"/>
    </source>
</evidence>
<comment type="subcellular location">
    <subcellularLocation>
        <location evidence="1">Cell membrane</location>
    </subcellularLocation>
</comment>